<gene>
    <name evidence="1" type="ordered locus">TWT_770</name>
</gene>
<dbReference type="eggNOG" id="COG0546">
    <property type="taxonomic scope" value="Bacteria"/>
</dbReference>
<dbReference type="KEGG" id="twh:TWT_770"/>
<dbReference type="Gene3D" id="1.10.150.240">
    <property type="entry name" value="Putative phosphatase, domain 2"/>
    <property type="match status" value="1"/>
</dbReference>
<dbReference type="InterPro" id="IPR036412">
    <property type="entry name" value="HAD-like_sf"/>
</dbReference>
<evidence type="ECO:0000313" key="1">
    <source>
        <dbReference type="EMBL" id="AAO44867.1"/>
    </source>
</evidence>
<protein>
    <submittedName>
        <fullName evidence="1">Predicted phosphatase, HAD family</fullName>
    </submittedName>
</protein>
<reference evidence="1 2" key="1">
    <citation type="journal article" date="2003" name="Genome Res.">
        <title>Tropheryma whipplei twist: a human pathogenic Actinobacteria with a reduced genome.</title>
        <authorList>
            <person name="Raoult D."/>
            <person name="Ogata H."/>
            <person name="Audic S."/>
            <person name="Robert C."/>
            <person name="Suhre K."/>
            <person name="Drancourt M."/>
            <person name="Claverie J.-M."/>
        </authorList>
    </citation>
    <scope>NUCLEOTIDE SEQUENCE [LARGE SCALE GENOMIC DNA]</scope>
    <source>
        <strain evidence="1 2">Twist</strain>
    </source>
</reference>
<evidence type="ECO:0000313" key="2">
    <source>
        <dbReference type="Proteomes" id="UP000002200"/>
    </source>
</evidence>
<keyword evidence="2" id="KW-1185">Reference proteome</keyword>
<dbReference type="Proteomes" id="UP000002200">
    <property type="component" value="Chromosome"/>
</dbReference>
<sequence length="280" mass="30536">MAAHTLGRVLEFRRYLGYESGVTGNFKGVHADFLSIHAVSGAVELTGPIESGEHKRQVQNTVMRRYSCVLFDLDGTLIDSLEGIVSSLKRAIEFFGLPVPDDRTMRSFVGPPLIESFTNILGLCRKDAEKAVEVYRENFDIGVACNPLFPGICEMLDSLREAKMPIAVATSKPKLLAVRILDNHQITPYFCAIEGGKPNEEDGEKAIVVGNALGALNNMCVDTSRAVMVGDRCYDSHGARANGLPAILVSWGYASKEELAKEKFVVDDVEQLTSALLSPL</sequence>
<dbReference type="InterPro" id="IPR023214">
    <property type="entry name" value="HAD_sf"/>
</dbReference>
<dbReference type="OrthoDB" id="9776368at2"/>
<dbReference type="Pfam" id="PF13419">
    <property type="entry name" value="HAD_2"/>
    <property type="match status" value="1"/>
</dbReference>
<dbReference type="InterPro" id="IPR050155">
    <property type="entry name" value="HAD-like_hydrolase_sf"/>
</dbReference>
<organism evidence="1 2">
    <name type="scientific">Tropheryma whipplei (strain Twist)</name>
    <name type="common">Whipple's bacillus</name>
    <dbReference type="NCBI Taxonomy" id="203267"/>
    <lineage>
        <taxon>Bacteria</taxon>
        <taxon>Bacillati</taxon>
        <taxon>Actinomycetota</taxon>
        <taxon>Actinomycetes</taxon>
        <taxon>Micrococcales</taxon>
        <taxon>Tropherymataceae</taxon>
        <taxon>Tropheryma</taxon>
    </lineage>
</organism>
<dbReference type="AlphaFoldDB" id="Q83MP4"/>
<dbReference type="GO" id="GO:0004713">
    <property type="term" value="F:protein tyrosine kinase activity"/>
    <property type="evidence" value="ECO:0007669"/>
    <property type="project" value="TreeGrafter"/>
</dbReference>
<dbReference type="EMBL" id="AE014184">
    <property type="protein sequence ID" value="AAO44867.1"/>
    <property type="molecule type" value="Genomic_DNA"/>
</dbReference>
<dbReference type="Gene3D" id="3.40.50.1000">
    <property type="entry name" value="HAD superfamily/HAD-like"/>
    <property type="match status" value="1"/>
</dbReference>
<proteinExistence type="predicted"/>
<dbReference type="PANTHER" id="PTHR43434">
    <property type="entry name" value="PHOSPHOGLYCOLATE PHOSPHATASE"/>
    <property type="match status" value="1"/>
</dbReference>
<dbReference type="PANTHER" id="PTHR43434:SF20">
    <property type="entry name" value="5'-NUCLEOTIDASE"/>
    <property type="match status" value="1"/>
</dbReference>
<dbReference type="HOGENOM" id="CLU_045011_19_4_11"/>
<dbReference type="SFLD" id="SFLDG01129">
    <property type="entry name" value="C1.5:_HAD__Beta-PGM__Phosphata"/>
    <property type="match status" value="1"/>
</dbReference>
<dbReference type="InterPro" id="IPR041492">
    <property type="entry name" value="HAD_2"/>
</dbReference>
<dbReference type="STRING" id="203267.TWT_770"/>
<dbReference type="SUPFAM" id="SSF56784">
    <property type="entry name" value="HAD-like"/>
    <property type="match status" value="1"/>
</dbReference>
<dbReference type="SFLD" id="SFLDS00003">
    <property type="entry name" value="Haloacid_Dehalogenase"/>
    <property type="match status" value="1"/>
</dbReference>
<name>Q83MP4_TROWT</name>
<accession>Q83MP4</accession>
<dbReference type="InterPro" id="IPR023198">
    <property type="entry name" value="PGP-like_dom2"/>
</dbReference>
<dbReference type="GO" id="GO:0005829">
    <property type="term" value="C:cytosol"/>
    <property type="evidence" value="ECO:0007669"/>
    <property type="project" value="TreeGrafter"/>
</dbReference>